<proteinExistence type="predicted"/>
<reference evidence="5" key="1">
    <citation type="submission" date="2020-03" db="EMBL/GenBank/DDBJ databases">
        <title>Transcriptomic Profiling of the Digestive Tract of the Rat Flea, Xenopsylla cheopis, Following Blood Feeding and Infection with Yersinia pestis.</title>
        <authorList>
            <person name="Bland D.M."/>
            <person name="Martens C.A."/>
            <person name="Virtaneva K."/>
            <person name="Kanakabandi K."/>
            <person name="Long D."/>
            <person name="Rosenke R."/>
            <person name="Saturday G.A."/>
            <person name="Hoyt F.H."/>
            <person name="Bruno D.P."/>
            <person name="Ribeiro J.M.C."/>
            <person name="Hinnebusch J."/>
        </authorList>
    </citation>
    <scope>NUCLEOTIDE SEQUENCE</scope>
</reference>
<dbReference type="GO" id="GO:0008233">
    <property type="term" value="F:peptidase activity"/>
    <property type="evidence" value="ECO:0007669"/>
    <property type="project" value="UniProtKB-KW"/>
</dbReference>
<keyword evidence="1 3" id="KW-0732">Signal</keyword>
<feature type="signal peptide" evidence="3">
    <location>
        <begin position="1"/>
        <end position="24"/>
    </location>
</feature>
<dbReference type="SUPFAM" id="SSF52025">
    <property type="entry name" value="PA domain"/>
    <property type="match status" value="1"/>
</dbReference>
<accession>A0A6M2DWW7</accession>
<dbReference type="EMBL" id="GIIL01007130">
    <property type="protein sequence ID" value="NOV50856.1"/>
    <property type="molecule type" value="Transcribed_RNA"/>
</dbReference>
<evidence type="ECO:0000256" key="1">
    <source>
        <dbReference type="ARBA" id="ARBA00022729"/>
    </source>
</evidence>
<feature type="domain" description="PA" evidence="4">
    <location>
        <begin position="83"/>
        <end position="166"/>
    </location>
</feature>
<dbReference type="Pfam" id="PF02225">
    <property type="entry name" value="PA"/>
    <property type="match status" value="1"/>
</dbReference>
<evidence type="ECO:0000256" key="3">
    <source>
        <dbReference type="SAM" id="SignalP"/>
    </source>
</evidence>
<dbReference type="InterPro" id="IPR046450">
    <property type="entry name" value="PA_dom_sf"/>
</dbReference>
<organism evidence="5">
    <name type="scientific">Xenopsylla cheopis</name>
    <name type="common">Oriental rat flea</name>
    <name type="synonym">Pulex cheopis</name>
    <dbReference type="NCBI Taxonomy" id="163159"/>
    <lineage>
        <taxon>Eukaryota</taxon>
        <taxon>Metazoa</taxon>
        <taxon>Ecdysozoa</taxon>
        <taxon>Arthropoda</taxon>
        <taxon>Hexapoda</taxon>
        <taxon>Insecta</taxon>
        <taxon>Pterygota</taxon>
        <taxon>Neoptera</taxon>
        <taxon>Endopterygota</taxon>
        <taxon>Siphonaptera</taxon>
        <taxon>Pulicidae</taxon>
        <taxon>Xenopsyllinae</taxon>
        <taxon>Xenopsylla</taxon>
    </lineage>
</organism>
<dbReference type="PANTHER" id="PTHR22702:SF1">
    <property type="entry name" value="PROTEASE-ASSOCIATED DOMAIN-CONTAINING PROTEIN 1"/>
    <property type="match status" value="1"/>
</dbReference>
<evidence type="ECO:0000259" key="4">
    <source>
        <dbReference type="Pfam" id="PF02225"/>
    </source>
</evidence>
<dbReference type="Gene3D" id="3.50.30.30">
    <property type="match status" value="1"/>
</dbReference>
<name>A0A6M2DWW7_XENCH</name>
<dbReference type="GO" id="GO:0006508">
    <property type="term" value="P:proteolysis"/>
    <property type="evidence" value="ECO:0007669"/>
    <property type="project" value="UniProtKB-KW"/>
</dbReference>
<evidence type="ECO:0000256" key="2">
    <source>
        <dbReference type="ARBA" id="ARBA00023180"/>
    </source>
</evidence>
<keyword evidence="5" id="KW-0645">Protease</keyword>
<keyword evidence="5" id="KW-0378">Hydrolase</keyword>
<dbReference type="InterPro" id="IPR003137">
    <property type="entry name" value="PA_domain"/>
</dbReference>
<feature type="chain" id="PRO_5027008421" evidence="3">
    <location>
        <begin position="25"/>
        <end position="210"/>
    </location>
</feature>
<dbReference type="AlphaFoldDB" id="A0A6M2DWW7"/>
<keyword evidence="2" id="KW-0325">Glycoprotein</keyword>
<protein>
    <submittedName>
        <fullName evidence="5">Putative protease-associated domain protein</fullName>
    </submittedName>
</protein>
<sequence>MDIQHYNIIFLLIFLCNFIHNSLSGLNNLHMYDGVSIHDVTSGDIFFEIIEPRELEYTYRLRPAKDFGAPFNSSISLQKSHLIPVEPPYACEVPANQELSGKVALVERGECSFVEKALNAEKAGAVAVIITDTKSVDTDLLLYREFYIEMVDDNTNRNVNIPAGFLIGHSGRMIRKVLKRLNLNRAIINLPVNVTYRTVKSLKEPPWIGF</sequence>
<evidence type="ECO:0000313" key="5">
    <source>
        <dbReference type="EMBL" id="NOV50856.1"/>
    </source>
</evidence>
<dbReference type="PANTHER" id="PTHR22702">
    <property type="entry name" value="PROTEASE-ASSOCIATED DOMAIN-CONTAINING PROTEIN"/>
    <property type="match status" value="1"/>
</dbReference>